<comment type="caution">
    <text evidence="6">The sequence shown here is derived from an EMBL/GenBank/DDBJ whole genome shotgun (WGS) entry which is preliminary data.</text>
</comment>
<gene>
    <name evidence="6" type="ORF">INT45_008757</name>
</gene>
<dbReference type="Pfam" id="PF00026">
    <property type="entry name" value="Asp"/>
    <property type="match status" value="2"/>
</dbReference>
<dbReference type="Proteomes" id="UP000646827">
    <property type="component" value="Unassembled WGS sequence"/>
</dbReference>
<keyword evidence="2" id="KW-0064">Aspartyl protease</keyword>
<feature type="domain" description="Peptidase A1" evidence="5">
    <location>
        <begin position="47"/>
        <end position="388"/>
    </location>
</feature>
<proteinExistence type="inferred from homology"/>
<dbReference type="InterPro" id="IPR001969">
    <property type="entry name" value="Aspartic_peptidase_AS"/>
</dbReference>
<evidence type="ECO:0000256" key="2">
    <source>
        <dbReference type="ARBA" id="ARBA00022750"/>
    </source>
</evidence>
<dbReference type="GO" id="GO:0006508">
    <property type="term" value="P:proteolysis"/>
    <property type="evidence" value="ECO:0007669"/>
    <property type="project" value="InterPro"/>
</dbReference>
<sequence>MRSLSLIAAIALVGSTVSAAPRQVNKTTNNNNGVLHSINMAYVDGQYILPINVGTPGQGPINVILDTGSDLSWVPGPGACEDCISEYKPCASSTAVKDGDEPVFVDYGDGQCVTVDKYKDVLSLHGADDLKFQSFPVGAASAIAGFEPGSTVGYFGLGNPDALDAIRCAVQIEADVSGGKKKRQVNNGSGDIGSRRRPPRRGHRISERWDDVESAVLTIGIDHTAYRGDLYYFNLPASEADCENRSIFWRTALTSVSLKDEHTCKLLSQSYAKFATGTRAISGPPVHTDMLHAKFDASYNPSENRYEFQCSKLDSIPELEFRFENYQINLPAKVWTAQVDPSDTSRTCKCYTHIQRASDESKEWTLGTIVLDEFYQAWEQSTLRVGLGYLVDGSDNGATITNIQ</sequence>
<dbReference type="AlphaFoldDB" id="A0A8H7S301"/>
<dbReference type="InterPro" id="IPR021109">
    <property type="entry name" value="Peptidase_aspartic_dom_sf"/>
</dbReference>
<dbReference type="InterPro" id="IPR001461">
    <property type="entry name" value="Aspartic_peptidase_A1"/>
</dbReference>
<dbReference type="Gene3D" id="2.40.70.10">
    <property type="entry name" value="Acid Proteases"/>
    <property type="match status" value="2"/>
</dbReference>
<keyword evidence="7" id="KW-1185">Reference proteome</keyword>
<evidence type="ECO:0000256" key="4">
    <source>
        <dbReference type="SAM" id="SignalP"/>
    </source>
</evidence>
<dbReference type="PROSITE" id="PS00141">
    <property type="entry name" value="ASP_PROTEASE"/>
    <property type="match status" value="1"/>
</dbReference>
<dbReference type="PROSITE" id="PS51767">
    <property type="entry name" value="PEPTIDASE_A1"/>
    <property type="match status" value="1"/>
</dbReference>
<dbReference type="InterPro" id="IPR034164">
    <property type="entry name" value="Pepsin-like_dom"/>
</dbReference>
<evidence type="ECO:0000313" key="7">
    <source>
        <dbReference type="Proteomes" id="UP000646827"/>
    </source>
</evidence>
<dbReference type="OrthoDB" id="2747330at2759"/>
<evidence type="ECO:0000313" key="6">
    <source>
        <dbReference type="EMBL" id="KAG2220576.1"/>
    </source>
</evidence>
<evidence type="ECO:0000256" key="3">
    <source>
        <dbReference type="SAM" id="MobiDB-lite"/>
    </source>
</evidence>
<accession>A0A8H7S301</accession>
<dbReference type="SUPFAM" id="SSF50630">
    <property type="entry name" value="Acid proteases"/>
    <property type="match status" value="1"/>
</dbReference>
<dbReference type="PANTHER" id="PTHR47966">
    <property type="entry name" value="BETA-SITE APP-CLEAVING ENZYME, ISOFORM A-RELATED"/>
    <property type="match status" value="1"/>
</dbReference>
<feature type="region of interest" description="Disordered" evidence="3">
    <location>
        <begin position="179"/>
        <end position="205"/>
    </location>
</feature>
<dbReference type="EMBL" id="JAEPRB010000136">
    <property type="protein sequence ID" value="KAG2220576.1"/>
    <property type="molecule type" value="Genomic_DNA"/>
</dbReference>
<name>A0A8H7S301_9FUNG</name>
<feature type="chain" id="PRO_5034080836" description="Peptidase A1 domain-containing protein" evidence="4">
    <location>
        <begin position="20"/>
        <end position="404"/>
    </location>
</feature>
<protein>
    <recommendedName>
        <fullName evidence="5">Peptidase A1 domain-containing protein</fullName>
    </recommendedName>
</protein>
<keyword evidence="2" id="KW-0378">Hydrolase</keyword>
<keyword evidence="2" id="KW-0645">Protease</keyword>
<dbReference type="GO" id="GO:0004190">
    <property type="term" value="F:aspartic-type endopeptidase activity"/>
    <property type="evidence" value="ECO:0007669"/>
    <property type="project" value="UniProtKB-KW"/>
</dbReference>
<reference evidence="6 7" key="1">
    <citation type="submission" date="2020-12" db="EMBL/GenBank/DDBJ databases">
        <title>Metabolic potential, ecology and presence of endohyphal bacteria is reflected in genomic diversity of Mucoromycotina.</title>
        <authorList>
            <person name="Muszewska A."/>
            <person name="Okrasinska A."/>
            <person name="Steczkiewicz K."/>
            <person name="Drgas O."/>
            <person name="Orlowska M."/>
            <person name="Perlinska-Lenart U."/>
            <person name="Aleksandrzak-Piekarczyk T."/>
            <person name="Szatraj K."/>
            <person name="Zielenkiewicz U."/>
            <person name="Pilsyk S."/>
            <person name="Malc E."/>
            <person name="Mieczkowski P."/>
            <person name="Kruszewska J.S."/>
            <person name="Biernat P."/>
            <person name="Pawlowska J."/>
        </authorList>
    </citation>
    <scope>NUCLEOTIDE SEQUENCE [LARGE SCALE GENOMIC DNA]</scope>
    <source>
        <strain evidence="6 7">CBS 142.35</strain>
    </source>
</reference>
<comment type="similarity">
    <text evidence="1">Belongs to the peptidase A1 family.</text>
</comment>
<keyword evidence="4" id="KW-0732">Signal</keyword>
<organism evidence="6 7">
    <name type="scientific">Circinella minor</name>
    <dbReference type="NCBI Taxonomy" id="1195481"/>
    <lineage>
        <taxon>Eukaryota</taxon>
        <taxon>Fungi</taxon>
        <taxon>Fungi incertae sedis</taxon>
        <taxon>Mucoromycota</taxon>
        <taxon>Mucoromycotina</taxon>
        <taxon>Mucoromycetes</taxon>
        <taxon>Mucorales</taxon>
        <taxon>Lichtheimiaceae</taxon>
        <taxon>Circinella</taxon>
    </lineage>
</organism>
<evidence type="ECO:0000259" key="5">
    <source>
        <dbReference type="PROSITE" id="PS51767"/>
    </source>
</evidence>
<evidence type="ECO:0000256" key="1">
    <source>
        <dbReference type="ARBA" id="ARBA00007447"/>
    </source>
</evidence>
<dbReference type="CDD" id="cd05471">
    <property type="entry name" value="pepsin_like"/>
    <property type="match status" value="1"/>
</dbReference>
<dbReference type="InterPro" id="IPR033121">
    <property type="entry name" value="PEPTIDASE_A1"/>
</dbReference>
<feature type="signal peptide" evidence="4">
    <location>
        <begin position="1"/>
        <end position="19"/>
    </location>
</feature>
<dbReference type="PANTHER" id="PTHR47966:SF51">
    <property type="entry name" value="BETA-SITE APP-CLEAVING ENZYME, ISOFORM A-RELATED"/>
    <property type="match status" value="1"/>
</dbReference>